<dbReference type="EMBL" id="CM026426">
    <property type="protein sequence ID" value="KAG0574503.1"/>
    <property type="molecule type" value="Genomic_DNA"/>
</dbReference>
<accession>A0A8T0HVF5</accession>
<dbReference type="Proteomes" id="UP000822688">
    <property type="component" value="Chromosome V"/>
</dbReference>
<protein>
    <submittedName>
        <fullName evidence="1">Uncharacterized protein</fullName>
    </submittedName>
</protein>
<proteinExistence type="predicted"/>
<comment type="caution">
    <text evidence="1">The sequence shown here is derived from an EMBL/GenBank/DDBJ whole genome shotgun (WGS) entry which is preliminary data.</text>
</comment>
<sequence>MKRVYGEISHGGPCDVVGVRAWLRRVQLYAEVNWETELPSYSAITHLIDDDFVFDWTPLCSRQYEAVAAVTAVTGIVHVDNFVVSVLLGRDYVEASPMNSI</sequence>
<reference evidence="1" key="1">
    <citation type="submission" date="2020-06" db="EMBL/GenBank/DDBJ databases">
        <title>WGS assembly of Ceratodon purpureus strain R40.</title>
        <authorList>
            <person name="Carey S.B."/>
            <person name="Jenkins J."/>
            <person name="Shu S."/>
            <person name="Lovell J.T."/>
            <person name="Sreedasyam A."/>
            <person name="Maumus F."/>
            <person name="Tiley G.P."/>
            <person name="Fernandez-Pozo N."/>
            <person name="Barry K."/>
            <person name="Chen C."/>
            <person name="Wang M."/>
            <person name="Lipzen A."/>
            <person name="Daum C."/>
            <person name="Saski C.A."/>
            <person name="Payton A.C."/>
            <person name="Mcbreen J.C."/>
            <person name="Conrad R.E."/>
            <person name="Kollar L.M."/>
            <person name="Olsson S."/>
            <person name="Huttunen S."/>
            <person name="Landis J.B."/>
            <person name="Wickett N.J."/>
            <person name="Johnson M.G."/>
            <person name="Rensing S.A."/>
            <person name="Grimwood J."/>
            <person name="Schmutz J."/>
            <person name="Mcdaniel S.F."/>
        </authorList>
    </citation>
    <scope>NUCLEOTIDE SEQUENCE</scope>
    <source>
        <strain evidence="1">R40</strain>
    </source>
</reference>
<evidence type="ECO:0000313" key="1">
    <source>
        <dbReference type="EMBL" id="KAG0574503.1"/>
    </source>
</evidence>
<evidence type="ECO:0000313" key="2">
    <source>
        <dbReference type="Proteomes" id="UP000822688"/>
    </source>
</evidence>
<keyword evidence="2" id="KW-1185">Reference proteome</keyword>
<dbReference type="AlphaFoldDB" id="A0A8T0HVF5"/>
<gene>
    <name evidence="1" type="ORF">KC19_VG266500</name>
</gene>
<organism evidence="1 2">
    <name type="scientific">Ceratodon purpureus</name>
    <name type="common">Fire moss</name>
    <name type="synonym">Dicranum purpureum</name>
    <dbReference type="NCBI Taxonomy" id="3225"/>
    <lineage>
        <taxon>Eukaryota</taxon>
        <taxon>Viridiplantae</taxon>
        <taxon>Streptophyta</taxon>
        <taxon>Embryophyta</taxon>
        <taxon>Bryophyta</taxon>
        <taxon>Bryophytina</taxon>
        <taxon>Bryopsida</taxon>
        <taxon>Dicranidae</taxon>
        <taxon>Pseudoditrichales</taxon>
        <taxon>Ditrichaceae</taxon>
        <taxon>Ceratodon</taxon>
    </lineage>
</organism>
<name>A0A8T0HVF5_CERPU</name>